<keyword evidence="3" id="KW-1185">Reference proteome</keyword>
<reference evidence="3" key="1">
    <citation type="journal article" date="2019" name="Int. J. Syst. Evol. Microbiol.">
        <title>The Global Catalogue of Microorganisms (GCM) 10K type strain sequencing project: providing services to taxonomists for standard genome sequencing and annotation.</title>
        <authorList>
            <consortium name="The Broad Institute Genomics Platform"/>
            <consortium name="The Broad Institute Genome Sequencing Center for Infectious Disease"/>
            <person name="Wu L."/>
            <person name="Ma J."/>
        </authorList>
    </citation>
    <scope>NUCLEOTIDE SEQUENCE [LARGE SCALE GENOMIC DNA]</scope>
    <source>
        <strain evidence="3">JCM 18053</strain>
    </source>
</reference>
<evidence type="ECO:0000313" key="2">
    <source>
        <dbReference type="EMBL" id="GAA5134377.1"/>
    </source>
</evidence>
<name>A0ABP9NUE6_9BACT</name>
<dbReference type="RefSeq" id="WP_345734891.1">
    <property type="nucleotide sequence ID" value="NZ_BAABIA010000001.1"/>
</dbReference>
<evidence type="ECO:0000313" key="3">
    <source>
        <dbReference type="Proteomes" id="UP001499852"/>
    </source>
</evidence>
<gene>
    <name evidence="2" type="ORF">GCM10023213_05970</name>
</gene>
<dbReference type="Pfam" id="PF09346">
    <property type="entry name" value="SMI1_KNR4"/>
    <property type="match status" value="1"/>
</dbReference>
<feature type="domain" description="Knr4/Smi1-like" evidence="1">
    <location>
        <begin position="9"/>
        <end position="134"/>
    </location>
</feature>
<dbReference type="SMART" id="SM00860">
    <property type="entry name" value="SMI1_KNR4"/>
    <property type="match status" value="1"/>
</dbReference>
<dbReference type="Gene3D" id="3.40.1580.10">
    <property type="entry name" value="SMI1/KNR4-like"/>
    <property type="match status" value="1"/>
</dbReference>
<evidence type="ECO:0000259" key="1">
    <source>
        <dbReference type="SMART" id="SM00860"/>
    </source>
</evidence>
<dbReference type="Proteomes" id="UP001499852">
    <property type="component" value="Unassembled WGS sequence"/>
</dbReference>
<organism evidence="2 3">
    <name type="scientific">Prosthecobacter algae</name>
    <dbReference type="NCBI Taxonomy" id="1144682"/>
    <lineage>
        <taxon>Bacteria</taxon>
        <taxon>Pseudomonadati</taxon>
        <taxon>Verrucomicrobiota</taxon>
        <taxon>Verrucomicrobiia</taxon>
        <taxon>Verrucomicrobiales</taxon>
        <taxon>Verrucomicrobiaceae</taxon>
        <taxon>Prosthecobacter</taxon>
    </lineage>
</organism>
<accession>A0ABP9NUE6</accession>
<protein>
    <recommendedName>
        <fullName evidence="1">Knr4/Smi1-like domain-containing protein</fullName>
    </recommendedName>
</protein>
<dbReference type="InterPro" id="IPR018958">
    <property type="entry name" value="Knr4/Smi1-like_dom"/>
</dbReference>
<sequence>MNVYSPGPITKPERITEFEKSIGLELPEDYRAFLIKHNGGCPCPSSFETESGIVVSVTRLLSLGAPLSFDRLETNYKSNAWSEGFVNGIIKIGYDPGGQELMMATSGTIKGSIYLIIDNDAHLAAKSFTEFMRRLEEQSGAEPNAYDQLLKRLQAR</sequence>
<dbReference type="SUPFAM" id="SSF160631">
    <property type="entry name" value="SMI1/KNR4-like"/>
    <property type="match status" value="1"/>
</dbReference>
<dbReference type="InterPro" id="IPR037883">
    <property type="entry name" value="Knr4/Smi1-like_sf"/>
</dbReference>
<proteinExistence type="predicted"/>
<comment type="caution">
    <text evidence="2">The sequence shown here is derived from an EMBL/GenBank/DDBJ whole genome shotgun (WGS) entry which is preliminary data.</text>
</comment>
<dbReference type="EMBL" id="BAABIA010000001">
    <property type="protein sequence ID" value="GAA5134377.1"/>
    <property type="molecule type" value="Genomic_DNA"/>
</dbReference>